<organism evidence="1 2">
    <name type="scientific">Pistacia integerrima</name>
    <dbReference type="NCBI Taxonomy" id="434235"/>
    <lineage>
        <taxon>Eukaryota</taxon>
        <taxon>Viridiplantae</taxon>
        <taxon>Streptophyta</taxon>
        <taxon>Embryophyta</taxon>
        <taxon>Tracheophyta</taxon>
        <taxon>Spermatophyta</taxon>
        <taxon>Magnoliopsida</taxon>
        <taxon>eudicotyledons</taxon>
        <taxon>Gunneridae</taxon>
        <taxon>Pentapetalae</taxon>
        <taxon>rosids</taxon>
        <taxon>malvids</taxon>
        <taxon>Sapindales</taxon>
        <taxon>Anacardiaceae</taxon>
        <taxon>Pistacia</taxon>
    </lineage>
</organism>
<protein>
    <submittedName>
        <fullName evidence="1">Uncharacterized protein</fullName>
    </submittedName>
</protein>
<dbReference type="EMBL" id="CM047748">
    <property type="protein sequence ID" value="KAJ0014226.1"/>
    <property type="molecule type" value="Genomic_DNA"/>
</dbReference>
<comment type="caution">
    <text evidence="1">The sequence shown here is derived from an EMBL/GenBank/DDBJ whole genome shotgun (WGS) entry which is preliminary data.</text>
</comment>
<reference evidence="2" key="1">
    <citation type="journal article" date="2023" name="G3 (Bethesda)">
        <title>Genome assembly and association tests identify interacting loci associated with vigor, precocity, and sex in interspecific pistachio rootstocks.</title>
        <authorList>
            <person name="Palmer W."/>
            <person name="Jacygrad E."/>
            <person name="Sagayaradj S."/>
            <person name="Cavanaugh K."/>
            <person name="Han R."/>
            <person name="Bertier L."/>
            <person name="Beede B."/>
            <person name="Kafkas S."/>
            <person name="Golino D."/>
            <person name="Preece J."/>
            <person name="Michelmore R."/>
        </authorList>
    </citation>
    <scope>NUCLEOTIDE SEQUENCE [LARGE SCALE GENOMIC DNA]</scope>
</reference>
<proteinExistence type="predicted"/>
<dbReference type="Proteomes" id="UP001163603">
    <property type="component" value="Chromosome 13"/>
</dbReference>
<sequence length="110" mass="11820">MKMNCPRVTAPRSVPVPGTGTGTGTGTDSLNLGNGTPLVELITSIQMKRNFPVVMAWGRWATSKAIQWGQMFTVSELGVDDVVWSLVTAVESVALVSMLCFFFLFCGCTV</sequence>
<name>A0ACC0XDW6_9ROSI</name>
<evidence type="ECO:0000313" key="2">
    <source>
        <dbReference type="Proteomes" id="UP001163603"/>
    </source>
</evidence>
<evidence type="ECO:0000313" key="1">
    <source>
        <dbReference type="EMBL" id="KAJ0014226.1"/>
    </source>
</evidence>
<accession>A0ACC0XDW6</accession>
<keyword evidence="2" id="KW-1185">Reference proteome</keyword>
<gene>
    <name evidence="1" type="ORF">Pint_19567</name>
</gene>